<organism evidence="3 4">
    <name type="scientific">Psychrobacter arcticus (strain DSM 17307 / VKM B-2377 / 273-4)</name>
    <dbReference type="NCBI Taxonomy" id="259536"/>
    <lineage>
        <taxon>Bacteria</taxon>
        <taxon>Pseudomonadati</taxon>
        <taxon>Pseudomonadota</taxon>
        <taxon>Gammaproteobacteria</taxon>
        <taxon>Moraxellales</taxon>
        <taxon>Moraxellaceae</taxon>
        <taxon>Psychrobacter</taxon>
    </lineage>
</organism>
<evidence type="ECO:0000313" key="4">
    <source>
        <dbReference type="Proteomes" id="UP000000546"/>
    </source>
</evidence>
<reference evidence="3 4" key="1">
    <citation type="journal article" date="2010" name="Appl. Environ. Microbiol.">
        <title>The genome sequence of Psychrobacter arcticus 273-4, a psychroactive Siberian permafrost bacterium, reveals mechanisms for adaptation to low-temperature growth.</title>
        <authorList>
            <person name="Ayala-del-Rio H.L."/>
            <person name="Chain P.S."/>
            <person name="Grzymski J.J."/>
            <person name="Ponder M.A."/>
            <person name="Ivanova N."/>
            <person name="Bergholz P.W."/>
            <person name="Di Bartolo G."/>
            <person name="Hauser L."/>
            <person name="Land M."/>
            <person name="Bakermans C."/>
            <person name="Rodrigues D."/>
            <person name="Klappenbach J."/>
            <person name="Zarka D."/>
            <person name="Larimer F."/>
            <person name="Richardson P."/>
            <person name="Murray A."/>
            <person name="Thomashow M."/>
            <person name="Tiedje J.M."/>
        </authorList>
    </citation>
    <scope>NUCLEOTIDE SEQUENCE [LARGE SCALE GENOMIC DNA]</scope>
    <source>
        <strain evidence="4">DSM 17307 / VKM B-2377 / 273-4</strain>
    </source>
</reference>
<keyword evidence="3" id="KW-0548">Nucleotidyltransferase</keyword>
<keyword evidence="4" id="KW-1185">Reference proteome</keyword>
<accession>Q4FUJ8</accession>
<protein>
    <submittedName>
        <fullName evidence="3">Possible RNA-directed DNA polymerase (Reverse transcriptase)</fullName>
    </submittedName>
</protein>
<dbReference type="Pfam" id="PF00078">
    <property type="entry name" value="RVT_1"/>
    <property type="match status" value="1"/>
</dbReference>
<keyword evidence="3" id="KW-0695">RNA-directed DNA polymerase</keyword>
<evidence type="ECO:0000256" key="1">
    <source>
        <dbReference type="ARBA" id="ARBA00034120"/>
    </source>
</evidence>
<dbReference type="PANTHER" id="PTHR34047">
    <property type="entry name" value="NUCLEAR INTRON MATURASE 1, MITOCHONDRIAL-RELATED"/>
    <property type="match status" value="1"/>
</dbReference>
<dbReference type="InterPro" id="IPR000477">
    <property type="entry name" value="RT_dom"/>
</dbReference>
<dbReference type="PANTHER" id="PTHR34047:SF8">
    <property type="entry name" value="PROTEIN YKFC"/>
    <property type="match status" value="1"/>
</dbReference>
<name>Q4FUJ8_PSYA2</name>
<dbReference type="AlphaFoldDB" id="Q4FUJ8"/>
<evidence type="ECO:0000259" key="2">
    <source>
        <dbReference type="PROSITE" id="PS50878"/>
    </source>
</evidence>
<gene>
    <name evidence="3" type="ordered locus">Psyc_0447</name>
</gene>
<dbReference type="SUPFAM" id="SSF56672">
    <property type="entry name" value="DNA/RNA polymerases"/>
    <property type="match status" value="1"/>
</dbReference>
<dbReference type="EMBL" id="CP000082">
    <property type="protein sequence ID" value="AAZ18310.1"/>
    <property type="molecule type" value="Genomic_DNA"/>
</dbReference>
<feature type="domain" description="Reverse transcriptase" evidence="2">
    <location>
        <begin position="57"/>
        <end position="274"/>
    </location>
</feature>
<dbReference type="CDD" id="cd01646">
    <property type="entry name" value="RT_Bac_retron_I"/>
    <property type="match status" value="1"/>
</dbReference>
<proteinExistence type="inferred from homology"/>
<dbReference type="eggNOG" id="COG3344">
    <property type="taxonomic scope" value="Bacteria"/>
</dbReference>
<comment type="similarity">
    <text evidence="1">Belongs to the bacterial reverse transcriptase family.</text>
</comment>
<sequence length="362" mass="42172">MFFLRIVMKRIGNLYESVVSGESLWEGYLGAKKSKGGRRGCFQFEKSLGRELNELQEELANNTYKPRPYFKFIVYEPKKREIYAPAFRDCVVQYAIYLRVMPIFDKTFIDQSFACRTGLGTHKAAEYAQDALRRAGPNTYTLQLDIKKFFYSIDRPTLRKLLERKIKDKRLVDLMMLFADYPEPKGIPIGNLLSQMFALIYMNPVDHYATRVLKPAAGYCRYVDDFLLFGLTRAQALTYRKLLTDFVEQKLKLTLSRSTIANTKRGANFCGYRTWRSGRFIRKHSLYKTRKAVRANKLESVISHLAHASKTHSLQHLLNYAEQQNHGLYCQLPKIYHTRHHQAVERSGRINGVMRNRCSNVC</sequence>
<dbReference type="PROSITE" id="PS50878">
    <property type="entry name" value="RT_POL"/>
    <property type="match status" value="1"/>
</dbReference>
<dbReference type="KEGG" id="par:Psyc_0447"/>
<dbReference type="InterPro" id="IPR043502">
    <property type="entry name" value="DNA/RNA_pol_sf"/>
</dbReference>
<dbReference type="GO" id="GO:0003964">
    <property type="term" value="F:RNA-directed DNA polymerase activity"/>
    <property type="evidence" value="ECO:0007669"/>
    <property type="project" value="UniProtKB-KW"/>
</dbReference>
<dbReference type="STRING" id="259536.Psyc_0447"/>
<dbReference type="InterPro" id="IPR051083">
    <property type="entry name" value="GrpII_Intron_Splice-Mob/Def"/>
</dbReference>
<dbReference type="HOGENOM" id="CLU_013584_0_2_6"/>
<dbReference type="Proteomes" id="UP000000546">
    <property type="component" value="Chromosome"/>
</dbReference>
<evidence type="ECO:0000313" key="3">
    <source>
        <dbReference type="EMBL" id="AAZ18310.1"/>
    </source>
</evidence>
<keyword evidence="3" id="KW-0808">Transferase</keyword>